<dbReference type="AlphaFoldDB" id="A0A7K3WE85"/>
<dbReference type="EMBL" id="JAAGWK010000016">
    <property type="protein sequence ID" value="NEL54744.1"/>
    <property type="molecule type" value="Genomic_DNA"/>
</dbReference>
<dbReference type="PANTHER" id="PTHR38686:SF1">
    <property type="entry name" value="APOLIPOPROTEIN N-ACYLTRANSFERASE"/>
    <property type="match status" value="1"/>
</dbReference>
<dbReference type="GO" id="GO:0005886">
    <property type="term" value="C:plasma membrane"/>
    <property type="evidence" value="ECO:0007669"/>
    <property type="project" value="UniProtKB-SubCell"/>
</dbReference>
<comment type="caution">
    <text evidence="10">The sequence shown here is derived from an EMBL/GenBank/DDBJ whole genome shotgun (WGS) entry which is preliminary data.</text>
</comment>
<reference evidence="10 11" key="1">
    <citation type="submission" date="2020-02" db="EMBL/GenBank/DDBJ databases">
        <title>The whole genome sequence of CPCC 205119.</title>
        <authorList>
            <person name="Jiang Z."/>
        </authorList>
    </citation>
    <scope>NUCLEOTIDE SEQUENCE [LARGE SCALE GENOMIC DNA]</scope>
    <source>
        <strain evidence="10 11">CPCC 205119</strain>
    </source>
</reference>
<dbReference type="UniPathway" id="UPA00666"/>
<keyword evidence="10" id="KW-0449">Lipoprotein</keyword>
<dbReference type="GO" id="GO:0042158">
    <property type="term" value="P:lipoprotein biosynthetic process"/>
    <property type="evidence" value="ECO:0007669"/>
    <property type="project" value="UniProtKB-UniRule"/>
</dbReference>
<comment type="function">
    <text evidence="8">Catalyzes the phospholipid dependent N-acylation of the N-terminal cysteine of apolipoprotein, the last step in lipoprotein maturation.</text>
</comment>
<dbReference type="SUPFAM" id="SSF56317">
    <property type="entry name" value="Carbon-nitrogen hydrolase"/>
    <property type="match status" value="1"/>
</dbReference>
<feature type="transmembrane region" description="Helical" evidence="8">
    <location>
        <begin position="29"/>
        <end position="46"/>
    </location>
</feature>
<evidence type="ECO:0000259" key="9">
    <source>
        <dbReference type="PROSITE" id="PS50263"/>
    </source>
</evidence>
<sequence length="552" mass="57812">MVAAPPTVVEDPTPVDGTPVLPTRVRRPLWRTAVAALGGLALFLAFPEHSLLPLAVVGPAALAVAVRGERLRSGLWLGLVFGLAFLLPLLSWTGIYVGAFPWLALSVYQSLFFAVLGGGLAVVSRSRWWPLWGAAVWVADEAVRSRWILGGFPWGRLGLSQTEGPFLSLAAYGGVPLVSFAIALTGGLLAAAVVALTGARRWTAPHGAGGRDALRGAALALAGVVAVPALGALAWLPLAGPSLTEGGPTSTVAVIQGNVPRAGLDFNAQRRAVLDNHVSTTLELADAVSRGEAAQPDMVIWPENSSDIDPYQNSDAAAAITRAAEAIGAPVLVGAVVEGPGRFISNTGIVWDPVTGPGQTYVKRHPVPLAEYIPARSFFRFFSDKVDLVTRDFTKGTRVGTLEMAGRQIGDVICFEVVYDGLVSDVVDAGAGMIVVQTNNATFGYTDESAQQLAMSRVRAVEYGRTVVVAATSGISAVVAPDGSVARQSELFTSDVFVEDIAQRDQRTVAERLDAWPEYLLTALGLGALLVPAVRRRRRTPAGPDGGGAVPA</sequence>
<evidence type="ECO:0000256" key="3">
    <source>
        <dbReference type="ARBA" id="ARBA00022679"/>
    </source>
</evidence>
<dbReference type="HAMAP" id="MF_01148">
    <property type="entry name" value="Lnt"/>
    <property type="match status" value="1"/>
</dbReference>
<dbReference type="Proteomes" id="UP000470470">
    <property type="component" value="Unassembled WGS sequence"/>
</dbReference>
<comment type="caution">
    <text evidence="8">Lacks conserved residue(s) required for the propagation of feature annotation.</text>
</comment>
<dbReference type="NCBIfam" id="TIGR00546">
    <property type="entry name" value="lnt"/>
    <property type="match status" value="1"/>
</dbReference>
<dbReference type="PROSITE" id="PS50263">
    <property type="entry name" value="CN_HYDROLASE"/>
    <property type="match status" value="1"/>
</dbReference>
<dbReference type="InterPro" id="IPR036526">
    <property type="entry name" value="C-N_Hydrolase_sf"/>
</dbReference>
<keyword evidence="4 8" id="KW-0812">Transmembrane</keyword>
<dbReference type="GO" id="GO:0016410">
    <property type="term" value="F:N-acyltransferase activity"/>
    <property type="evidence" value="ECO:0007669"/>
    <property type="project" value="UniProtKB-UniRule"/>
</dbReference>
<feature type="domain" description="CN hydrolase" evidence="9">
    <location>
        <begin position="250"/>
        <end position="503"/>
    </location>
</feature>
<dbReference type="InterPro" id="IPR004563">
    <property type="entry name" value="Apolipo_AcylTrfase"/>
</dbReference>
<evidence type="ECO:0000256" key="4">
    <source>
        <dbReference type="ARBA" id="ARBA00022692"/>
    </source>
</evidence>
<gene>
    <name evidence="8 10" type="primary">lnt</name>
    <name evidence="10" type="ORF">G1H19_12100</name>
</gene>
<dbReference type="Pfam" id="PF00795">
    <property type="entry name" value="CN_hydrolase"/>
    <property type="match status" value="1"/>
</dbReference>
<feature type="transmembrane region" description="Helical" evidence="8">
    <location>
        <begin position="75"/>
        <end position="96"/>
    </location>
</feature>
<name>A0A7K3WE85_9ACTN</name>
<evidence type="ECO:0000256" key="2">
    <source>
        <dbReference type="ARBA" id="ARBA00022475"/>
    </source>
</evidence>
<organism evidence="10 11">
    <name type="scientific">Goekera deserti</name>
    <dbReference type="NCBI Taxonomy" id="2497753"/>
    <lineage>
        <taxon>Bacteria</taxon>
        <taxon>Bacillati</taxon>
        <taxon>Actinomycetota</taxon>
        <taxon>Actinomycetes</taxon>
        <taxon>Geodermatophilales</taxon>
        <taxon>Geodermatophilaceae</taxon>
        <taxon>Goekera</taxon>
    </lineage>
</organism>
<dbReference type="CDD" id="cd07571">
    <property type="entry name" value="ALP_N-acyl_transferase"/>
    <property type="match status" value="1"/>
</dbReference>
<comment type="pathway">
    <text evidence="8">Protein modification; lipoprotein biosynthesis (N-acyl transfer).</text>
</comment>
<dbReference type="Pfam" id="PF20154">
    <property type="entry name" value="LNT_N"/>
    <property type="match status" value="1"/>
</dbReference>
<dbReference type="EC" id="2.3.1.269" evidence="8"/>
<dbReference type="PANTHER" id="PTHR38686">
    <property type="entry name" value="APOLIPOPROTEIN N-ACYLTRANSFERASE"/>
    <property type="match status" value="1"/>
</dbReference>
<comment type="catalytic activity">
    <reaction evidence="8">
        <text>N-terminal S-1,2-diacyl-sn-glyceryl-L-cysteinyl-[lipoprotein] + a glycerophospholipid = N-acyl-S-1,2-diacyl-sn-glyceryl-L-cysteinyl-[lipoprotein] + a 2-acyl-sn-glycero-3-phospholipid + H(+)</text>
        <dbReference type="Rhea" id="RHEA:48228"/>
        <dbReference type="Rhea" id="RHEA-COMP:14681"/>
        <dbReference type="Rhea" id="RHEA-COMP:14684"/>
        <dbReference type="ChEBI" id="CHEBI:15378"/>
        <dbReference type="ChEBI" id="CHEBI:136912"/>
        <dbReference type="ChEBI" id="CHEBI:140656"/>
        <dbReference type="ChEBI" id="CHEBI:140657"/>
        <dbReference type="ChEBI" id="CHEBI:140660"/>
        <dbReference type="EC" id="2.3.1.269"/>
    </reaction>
</comment>
<keyword evidence="5 8" id="KW-1133">Transmembrane helix</keyword>
<proteinExistence type="inferred from homology"/>
<keyword evidence="11" id="KW-1185">Reference proteome</keyword>
<evidence type="ECO:0000256" key="1">
    <source>
        <dbReference type="ARBA" id="ARBA00004651"/>
    </source>
</evidence>
<evidence type="ECO:0000313" key="11">
    <source>
        <dbReference type="Proteomes" id="UP000470470"/>
    </source>
</evidence>
<dbReference type="RefSeq" id="WP_152731121.1">
    <property type="nucleotide sequence ID" value="NZ_JAABOZ010000001.1"/>
</dbReference>
<evidence type="ECO:0000256" key="6">
    <source>
        <dbReference type="ARBA" id="ARBA00023136"/>
    </source>
</evidence>
<comment type="similarity">
    <text evidence="8">Belongs to the CN hydrolase family. Apolipoprotein N-acyltransferase subfamily.</text>
</comment>
<feature type="transmembrane region" description="Helical" evidence="8">
    <location>
        <begin position="217"/>
        <end position="238"/>
    </location>
</feature>
<protein>
    <recommendedName>
        <fullName evidence="8">Apolipoprotein N-acyltransferase</fullName>
        <shortName evidence="8">ALP N-acyltransferase</shortName>
        <ecNumber evidence="8">2.3.1.269</ecNumber>
    </recommendedName>
</protein>
<evidence type="ECO:0000256" key="5">
    <source>
        <dbReference type="ARBA" id="ARBA00022989"/>
    </source>
</evidence>
<keyword evidence="3 8" id="KW-0808">Transferase</keyword>
<evidence type="ECO:0000256" key="8">
    <source>
        <dbReference type="HAMAP-Rule" id="MF_01148"/>
    </source>
</evidence>
<keyword evidence="2 8" id="KW-1003">Cell membrane</keyword>
<feature type="transmembrane region" description="Helical" evidence="8">
    <location>
        <begin position="102"/>
        <end position="122"/>
    </location>
</feature>
<evidence type="ECO:0000256" key="7">
    <source>
        <dbReference type="ARBA" id="ARBA00023315"/>
    </source>
</evidence>
<comment type="subcellular location">
    <subcellularLocation>
        <location evidence="1 8">Cell membrane</location>
        <topology evidence="1 8">Multi-pass membrane protein</topology>
    </subcellularLocation>
</comment>
<keyword evidence="7 8" id="KW-0012">Acyltransferase</keyword>
<evidence type="ECO:0000313" key="10">
    <source>
        <dbReference type="EMBL" id="NEL54744.1"/>
    </source>
</evidence>
<dbReference type="InterPro" id="IPR045378">
    <property type="entry name" value="LNT_N"/>
</dbReference>
<feature type="transmembrane region" description="Helical" evidence="8">
    <location>
        <begin position="169"/>
        <end position="196"/>
    </location>
</feature>
<keyword evidence="6 8" id="KW-0472">Membrane</keyword>
<dbReference type="Gene3D" id="3.60.110.10">
    <property type="entry name" value="Carbon-nitrogen hydrolase"/>
    <property type="match status" value="1"/>
</dbReference>
<accession>A0A7K3WE85</accession>
<dbReference type="InterPro" id="IPR003010">
    <property type="entry name" value="C-N_Hydrolase"/>
</dbReference>